<accession>A0A137P014</accession>
<dbReference type="InterPro" id="IPR001005">
    <property type="entry name" value="SANT/Myb"/>
</dbReference>
<dbReference type="OrthoDB" id="6781668at2759"/>
<feature type="domain" description="Myb-like" evidence="2">
    <location>
        <begin position="241"/>
        <end position="293"/>
    </location>
</feature>
<proteinExistence type="predicted"/>
<evidence type="ECO:0000313" key="3">
    <source>
        <dbReference type="EMBL" id="KXN68332.1"/>
    </source>
</evidence>
<reference evidence="3 4" key="1">
    <citation type="journal article" date="2015" name="Genome Biol. Evol.">
        <title>Phylogenomic analyses indicate that early fungi evolved digesting cell walls of algal ancestors of land plants.</title>
        <authorList>
            <person name="Chang Y."/>
            <person name="Wang S."/>
            <person name="Sekimoto S."/>
            <person name="Aerts A.L."/>
            <person name="Choi C."/>
            <person name="Clum A."/>
            <person name="LaButti K.M."/>
            <person name="Lindquist E.A."/>
            <person name="Yee Ngan C."/>
            <person name="Ohm R.A."/>
            <person name="Salamov A.A."/>
            <person name="Grigoriev I.V."/>
            <person name="Spatafora J.W."/>
            <person name="Berbee M.L."/>
        </authorList>
    </citation>
    <scope>NUCLEOTIDE SEQUENCE [LARGE SCALE GENOMIC DNA]</scope>
    <source>
        <strain evidence="3 4">NRRL 28638</strain>
    </source>
</reference>
<evidence type="ECO:0000313" key="4">
    <source>
        <dbReference type="Proteomes" id="UP000070444"/>
    </source>
</evidence>
<dbReference type="InterPro" id="IPR013083">
    <property type="entry name" value="Znf_RING/FYVE/PHD"/>
</dbReference>
<dbReference type="SUPFAM" id="SSF57850">
    <property type="entry name" value="RING/U-box"/>
    <property type="match status" value="1"/>
</dbReference>
<dbReference type="OMA" id="QWGIFAM"/>
<dbReference type="SUPFAM" id="SSF46689">
    <property type="entry name" value="Homeodomain-like"/>
    <property type="match status" value="1"/>
</dbReference>
<evidence type="ECO:0000256" key="1">
    <source>
        <dbReference type="SAM" id="MobiDB-lite"/>
    </source>
</evidence>
<organism evidence="3 4">
    <name type="scientific">Conidiobolus coronatus (strain ATCC 28846 / CBS 209.66 / NRRL 28638)</name>
    <name type="common">Delacroixia coronata</name>
    <dbReference type="NCBI Taxonomy" id="796925"/>
    <lineage>
        <taxon>Eukaryota</taxon>
        <taxon>Fungi</taxon>
        <taxon>Fungi incertae sedis</taxon>
        <taxon>Zoopagomycota</taxon>
        <taxon>Entomophthoromycotina</taxon>
        <taxon>Entomophthoromycetes</taxon>
        <taxon>Entomophthorales</taxon>
        <taxon>Ancylistaceae</taxon>
        <taxon>Conidiobolus</taxon>
    </lineage>
</organism>
<evidence type="ECO:0000259" key="2">
    <source>
        <dbReference type="PROSITE" id="PS50090"/>
    </source>
</evidence>
<protein>
    <recommendedName>
        <fullName evidence="2">Myb-like domain-containing protein</fullName>
    </recommendedName>
</protein>
<dbReference type="InterPro" id="IPR009057">
    <property type="entry name" value="Homeodomain-like_sf"/>
</dbReference>
<feature type="region of interest" description="Disordered" evidence="1">
    <location>
        <begin position="336"/>
        <end position="415"/>
    </location>
</feature>
<feature type="compositionally biased region" description="Acidic residues" evidence="1">
    <location>
        <begin position="403"/>
        <end position="412"/>
    </location>
</feature>
<dbReference type="Proteomes" id="UP000070444">
    <property type="component" value="Unassembled WGS sequence"/>
</dbReference>
<keyword evidence="4" id="KW-1185">Reference proteome</keyword>
<gene>
    <name evidence="3" type="ORF">CONCODRAFT_79787</name>
</gene>
<dbReference type="EMBL" id="KQ964582">
    <property type="protein sequence ID" value="KXN68332.1"/>
    <property type="molecule type" value="Genomic_DNA"/>
</dbReference>
<sequence length="509" mass="58505">MTPWVPSKEYRVDIKALILNKSSVNTPNSDSILSEKVENLNLNELYKKQENGSNNNEARKDSLYTGGVTESEKDIIQQRIALQQEKFKQFEQREFLSKSGKIREVFDFLSDEEIKKALTENDNDEQEVIAQFSQPGYLFFIRKQIATEHQKHKRSTLMSVEQIEAYEKLVAKRTSTSKKNTSDTAKRHYHTVARLALDDALEQLQKDPSKAMAGWSEARIKAYKAIDSKPNTYYYRFNAPGEEQRTGAWTTAERKLFFDRLAEIGADGQWGIFSMTIPGRVGYQCSNFYRQLVVNGEVHDPNYVIDEKGKVHYLFATKQKNKDGTIKRTFRTHTKHIMKGAQQQDNSDDQSTGTRSSLPRTKRKKRARDEDSDDSSGEWYESTRKNTSSWRTTARTRSNAADNLDDEDDEECPVAPVNTFIPDSEDDEDDYDPNNPIPDFVDPITLDPVVRPAISPYGHVMGYNTWLRCLTNPNSKNICPLTKNPLSKRDLVVLTFENIEEYRAKIINN</sequence>
<feature type="compositionally biased region" description="Low complexity" evidence="1">
    <location>
        <begin position="386"/>
        <end position="402"/>
    </location>
</feature>
<dbReference type="PROSITE" id="PS50090">
    <property type="entry name" value="MYB_LIKE"/>
    <property type="match status" value="1"/>
</dbReference>
<dbReference type="AlphaFoldDB" id="A0A137P014"/>
<dbReference type="STRING" id="796925.A0A137P014"/>
<feature type="compositionally biased region" description="Polar residues" evidence="1">
    <location>
        <begin position="341"/>
        <end position="359"/>
    </location>
</feature>
<dbReference type="Gene3D" id="3.30.40.10">
    <property type="entry name" value="Zinc/RING finger domain, C3HC4 (zinc finger)"/>
    <property type="match status" value="1"/>
</dbReference>
<name>A0A137P014_CONC2</name>